<dbReference type="GO" id="GO:0016747">
    <property type="term" value="F:acyltransferase activity, transferring groups other than amino-acyl groups"/>
    <property type="evidence" value="ECO:0007669"/>
    <property type="project" value="InterPro"/>
</dbReference>
<evidence type="ECO:0000313" key="2">
    <source>
        <dbReference type="EMBL" id="SFO49167.1"/>
    </source>
</evidence>
<dbReference type="Pfam" id="PF13420">
    <property type="entry name" value="Acetyltransf_4"/>
    <property type="match status" value="1"/>
</dbReference>
<keyword evidence="3" id="KW-1185">Reference proteome</keyword>
<dbReference type="PANTHER" id="PTHR43415:SF3">
    <property type="entry name" value="GNAT-FAMILY ACETYLTRANSFERASE"/>
    <property type="match status" value="1"/>
</dbReference>
<dbReference type="EMBL" id="FOVW01000007">
    <property type="protein sequence ID" value="SFO49167.1"/>
    <property type="molecule type" value="Genomic_DNA"/>
</dbReference>
<dbReference type="SUPFAM" id="SSF55729">
    <property type="entry name" value="Acyl-CoA N-acyltransferases (Nat)"/>
    <property type="match status" value="2"/>
</dbReference>
<accession>A0A1I5HLK2</accession>
<sequence length="343" mass="40328">MATYKVLNKQIFSAGNYSLVPIRMDDRYAVMKWRNEQIYHLRQDRPLTEADQNYYFENVVSKLFNEERPCQILFSYLEGEKCIGYGGLVHINWVDKNAEISFIMDTALEKNLFFFHWKTYLGLIEKVAFDEIFLHKIFTYAFDLRPKLYEALEGRGYIREARLKEHCFFEGEFIDVLIHSKTSESLYLRNAEMEDVDLTYTWANDPFTRKYSFNPEFIPLVDHQNWFAGKINDQNCIYQLFEIGGKPVGSIRLDIDGQEGLISYLIAPEHTGKGYGKKMLELAVQNLENRRPEIKMLKGLVKNNNIASVKIFEKLGFGRRILNNGVIEYSLKINHADRKFQNR</sequence>
<evidence type="ECO:0000259" key="1">
    <source>
        <dbReference type="PROSITE" id="PS51186"/>
    </source>
</evidence>
<dbReference type="Pfam" id="PF13302">
    <property type="entry name" value="Acetyltransf_3"/>
    <property type="match status" value="1"/>
</dbReference>
<dbReference type="RefSeq" id="WP_091654532.1">
    <property type="nucleotide sequence ID" value="NZ_FOVW01000007.1"/>
</dbReference>
<keyword evidence="2" id="KW-0808">Transferase</keyword>
<dbReference type="Gene3D" id="3.40.630.30">
    <property type="match status" value="2"/>
</dbReference>
<protein>
    <submittedName>
        <fullName evidence="2">Protein N-acetyltransferase, RimJ/RimL family</fullName>
    </submittedName>
</protein>
<dbReference type="InterPro" id="IPR016181">
    <property type="entry name" value="Acyl_CoA_acyltransferase"/>
</dbReference>
<gene>
    <name evidence="2" type="ORF">SAMN04488519_107126</name>
</gene>
<feature type="domain" description="N-acetyltransferase" evidence="1">
    <location>
        <begin position="186"/>
        <end position="334"/>
    </location>
</feature>
<proteinExistence type="predicted"/>
<dbReference type="CDD" id="cd04301">
    <property type="entry name" value="NAT_SF"/>
    <property type="match status" value="1"/>
</dbReference>
<name>A0A1I5HLK2_9BACT</name>
<dbReference type="InterPro" id="IPR000182">
    <property type="entry name" value="GNAT_dom"/>
</dbReference>
<reference evidence="3" key="1">
    <citation type="submission" date="2016-10" db="EMBL/GenBank/DDBJ databases">
        <authorList>
            <person name="Varghese N."/>
            <person name="Submissions S."/>
        </authorList>
    </citation>
    <scope>NUCLEOTIDE SEQUENCE [LARGE SCALE GENOMIC DNA]</scope>
    <source>
        <strain evidence="3">DSM 15282</strain>
    </source>
</reference>
<dbReference type="AlphaFoldDB" id="A0A1I5HLK2"/>
<dbReference type="PROSITE" id="PS51186">
    <property type="entry name" value="GNAT"/>
    <property type="match status" value="1"/>
</dbReference>
<dbReference type="PANTHER" id="PTHR43415">
    <property type="entry name" value="SPERMIDINE N(1)-ACETYLTRANSFERASE"/>
    <property type="match status" value="1"/>
</dbReference>
<dbReference type="Proteomes" id="UP000199564">
    <property type="component" value="Unassembled WGS sequence"/>
</dbReference>
<dbReference type="STRING" id="226506.SAMN04488519_107126"/>
<evidence type="ECO:0000313" key="3">
    <source>
        <dbReference type="Proteomes" id="UP000199564"/>
    </source>
</evidence>
<organism evidence="2 3">
    <name type="scientific">Algoriphagus ornithinivorans</name>
    <dbReference type="NCBI Taxonomy" id="226506"/>
    <lineage>
        <taxon>Bacteria</taxon>
        <taxon>Pseudomonadati</taxon>
        <taxon>Bacteroidota</taxon>
        <taxon>Cytophagia</taxon>
        <taxon>Cytophagales</taxon>
        <taxon>Cyclobacteriaceae</taxon>
        <taxon>Algoriphagus</taxon>
    </lineage>
</organism>